<evidence type="ECO:0000313" key="2">
    <source>
        <dbReference type="Proteomes" id="UP000290365"/>
    </source>
</evidence>
<dbReference type="GO" id="GO:0050151">
    <property type="term" value="F:oleate hydratase activity"/>
    <property type="evidence" value="ECO:0007669"/>
    <property type="project" value="UniProtKB-EC"/>
</dbReference>
<dbReference type="AlphaFoldDB" id="A0A4P6JQS0"/>
<dbReference type="GO" id="GO:0006631">
    <property type="term" value="P:fatty acid metabolic process"/>
    <property type="evidence" value="ECO:0007669"/>
    <property type="project" value="InterPro"/>
</dbReference>
<dbReference type="Gene3D" id="3.30.9.80">
    <property type="match status" value="1"/>
</dbReference>
<dbReference type="InterPro" id="IPR036188">
    <property type="entry name" value="FAD/NAD-bd_sf"/>
</dbReference>
<keyword evidence="2" id="KW-1185">Reference proteome</keyword>
<dbReference type="GO" id="GO:0071949">
    <property type="term" value="F:FAD binding"/>
    <property type="evidence" value="ECO:0007669"/>
    <property type="project" value="InterPro"/>
</dbReference>
<dbReference type="OrthoDB" id="4540221at2"/>
<dbReference type="Proteomes" id="UP000290365">
    <property type="component" value="Chromosome"/>
</dbReference>
<dbReference type="NCBIfam" id="NF010584">
    <property type="entry name" value="PRK13977.1"/>
    <property type="match status" value="1"/>
</dbReference>
<keyword evidence="1" id="KW-0456">Lyase</keyword>
<evidence type="ECO:0000313" key="1">
    <source>
        <dbReference type="EMBL" id="QBD77779.1"/>
    </source>
</evidence>
<reference evidence="1 2" key="1">
    <citation type="submission" date="2019-01" db="EMBL/GenBank/DDBJ databases">
        <title>Ktedonosporobacter rubrisoli SCAWS-G2.</title>
        <authorList>
            <person name="Huang Y."/>
            <person name="Yan B."/>
        </authorList>
    </citation>
    <scope>NUCLEOTIDE SEQUENCE [LARGE SCALE GENOMIC DNA]</scope>
    <source>
        <strain evidence="1 2">SCAWS-G2</strain>
    </source>
</reference>
<dbReference type="InterPro" id="IPR010354">
    <property type="entry name" value="Oleate_hydratase"/>
</dbReference>
<dbReference type="RefSeq" id="WP_129888832.1">
    <property type="nucleotide sequence ID" value="NZ_CP035758.1"/>
</dbReference>
<sequence length="527" mass="59890">MVEATQARKVYLVGGGIASLASAAFLIRDGLIPAHNIYIFEQLSVNGGSLDGSGNAESGYVIRGGRMFNFSYRCTYELLSFVPSLTDPNKTVLDEIHEFNDRVKTHAQARLVEGGKKLDVSHMGFRHKDRLDLIELMVRSEASLGSRRIDACFEPSFFETNFWFMWATMFAFQPWHSAVEFKRYLHRFLHEFYRINTLAGVDRTPYNQYDSIVRPLVSWLQKQGVNFEMECSVIDLDFRQDGQKKVVEHIHFLRAGQEGSVKLGRHDLVFVTAGSMTADSNLGNMHTAPMLITGKRDSSWRLWQNIAKHSPEFGHPGVFDSRIDESKWESFTVTCHDPTFFRRMEEWTGNAPGTGALVTLKDSNWLMSVVLAYQPHFLNQPADVSVFWGYGLFVDKEGNFVKKKMSECTGKEILIELLSHLRFQDDLQRIVDTSICIPCMMPYITSQFLTRSKGDRPPVVPEQASNLAFIGQFTEVPEDVVFTVEYSVRTAQIAVYTLLGMDKQPPSIYEGQHDPRVLATALKMLLT</sequence>
<dbReference type="PANTHER" id="PTHR37417">
    <property type="entry name" value="67 KDA MYOSIN-CROSS-REACTIVE ANTIGEN FAMILY PROTEIN (AFU_ORTHOLOGUE AFUA_5G09970)"/>
    <property type="match status" value="1"/>
</dbReference>
<dbReference type="SUPFAM" id="SSF51905">
    <property type="entry name" value="FAD/NAD(P)-binding domain"/>
    <property type="match status" value="1"/>
</dbReference>
<protein>
    <submittedName>
        <fullName evidence="1">Oleate hydratase</fullName>
        <ecNumber evidence="1">4.2.1.53</ecNumber>
    </submittedName>
</protein>
<dbReference type="Pfam" id="PF06100">
    <property type="entry name" value="MCRA"/>
    <property type="match status" value="1"/>
</dbReference>
<accession>A0A4P6JQS0</accession>
<dbReference type="KEGG" id="kbs:EPA93_17980"/>
<name>A0A4P6JQS0_KTERU</name>
<gene>
    <name evidence="1" type="ORF">EPA93_17980</name>
</gene>
<proteinExistence type="predicted"/>
<dbReference type="EMBL" id="CP035758">
    <property type="protein sequence ID" value="QBD77779.1"/>
    <property type="molecule type" value="Genomic_DNA"/>
</dbReference>
<dbReference type="PANTHER" id="PTHR37417:SF2">
    <property type="entry name" value="67 KDA MYOSIN-CROSS-REACTIVE ANTIGEN FAMILY PROTEIN (AFU_ORTHOLOGUE AFUA_5G09970)"/>
    <property type="match status" value="1"/>
</dbReference>
<organism evidence="1 2">
    <name type="scientific">Ktedonosporobacter rubrisoli</name>
    <dbReference type="NCBI Taxonomy" id="2509675"/>
    <lineage>
        <taxon>Bacteria</taxon>
        <taxon>Bacillati</taxon>
        <taxon>Chloroflexota</taxon>
        <taxon>Ktedonobacteria</taxon>
        <taxon>Ktedonobacterales</taxon>
        <taxon>Ktedonosporobacteraceae</taxon>
        <taxon>Ktedonosporobacter</taxon>
    </lineage>
</organism>
<dbReference type="EC" id="4.2.1.53" evidence="1"/>
<dbReference type="Gene3D" id="3.50.50.60">
    <property type="entry name" value="FAD/NAD(P)-binding domain"/>
    <property type="match status" value="2"/>
</dbReference>